<feature type="region of interest" description="Disordered" evidence="1">
    <location>
        <begin position="813"/>
        <end position="846"/>
    </location>
</feature>
<name>A0A840DUV4_9HYPH</name>
<dbReference type="AlphaFoldDB" id="A0A840DUV4"/>
<evidence type="ECO:0000256" key="1">
    <source>
        <dbReference type="SAM" id="MobiDB-lite"/>
    </source>
</evidence>
<proteinExistence type="predicted"/>
<evidence type="ECO:0000313" key="2">
    <source>
        <dbReference type="EMBL" id="MBB4076811.1"/>
    </source>
</evidence>
<feature type="compositionally biased region" description="Low complexity" evidence="1">
    <location>
        <begin position="833"/>
        <end position="846"/>
    </location>
</feature>
<gene>
    <name evidence="2" type="ORF">GGR08_001121</name>
</gene>
<feature type="compositionally biased region" description="Basic and acidic residues" evidence="1">
    <location>
        <begin position="813"/>
        <end position="823"/>
    </location>
</feature>
<dbReference type="NCBIfam" id="TIGR01731">
    <property type="entry name" value="fil_hemag_20aa"/>
    <property type="match status" value="5"/>
</dbReference>
<organism evidence="2 3">
    <name type="scientific">Bartonella fuyuanensis</name>
    <dbReference type="NCBI Taxonomy" id="1460968"/>
    <lineage>
        <taxon>Bacteria</taxon>
        <taxon>Pseudomonadati</taxon>
        <taxon>Pseudomonadota</taxon>
        <taxon>Alphaproteobacteria</taxon>
        <taxon>Hyphomicrobiales</taxon>
        <taxon>Bartonellaceae</taxon>
        <taxon>Bartonella</taxon>
    </lineage>
</organism>
<dbReference type="EMBL" id="JACIFE010000012">
    <property type="protein sequence ID" value="MBB4076811.1"/>
    <property type="molecule type" value="Genomic_DNA"/>
</dbReference>
<accession>A0A840DUV4</accession>
<comment type="caution">
    <text evidence="2">The sequence shown here is derived from an EMBL/GenBank/DDBJ whole genome shotgun (WGS) entry which is preliminary data.</text>
</comment>
<protein>
    <submittedName>
        <fullName evidence="2">Adhesin HecA-like repeat protein</fullName>
    </submittedName>
</protein>
<dbReference type="InterPro" id="IPR010069">
    <property type="entry name" value="CdiA_FHA1_rpt"/>
</dbReference>
<reference evidence="2 3" key="1">
    <citation type="submission" date="2020-08" db="EMBL/GenBank/DDBJ databases">
        <title>Genomic Encyclopedia of Type Strains, Phase IV (KMG-IV): sequencing the most valuable type-strain genomes for metagenomic binning, comparative biology and taxonomic classification.</title>
        <authorList>
            <person name="Goeker M."/>
        </authorList>
    </citation>
    <scope>NUCLEOTIDE SEQUENCE [LARGE SCALE GENOMIC DNA]</scope>
    <source>
        <strain evidence="2 3">DSM 100694</strain>
    </source>
</reference>
<keyword evidence="3" id="KW-1185">Reference proteome</keyword>
<evidence type="ECO:0000313" key="3">
    <source>
        <dbReference type="Proteomes" id="UP000585970"/>
    </source>
</evidence>
<dbReference type="Proteomes" id="UP000585970">
    <property type="component" value="Unassembled WGS sequence"/>
</dbReference>
<feature type="non-terminal residue" evidence="2">
    <location>
        <position position="846"/>
    </location>
</feature>
<sequence>MMGETSEVGAYDVTLKAGTLTQAGVVEAQGGVLTLNSHDVLSNFGIMVGGVVEAKLGSLANFGQLLSRDSFTLIAKSHDRSLGKVALVLNGEDGVLKSGGAFVLTADVLDNAGSIGSSGDGVALNVSADLSNSGLIYAKKSAIFSLDGDFINKFADVIAEDNLIIRGLSGERAGHVINSSGLLEAVSGDMTFDVSALTNMREGGVEVSDKVVSHSYVRGEWENIPNVDKHTRIKKNIDTTIIRQQPHFTNNAAQILVGRHLTVHAGDIRNSYSLIAANGNIEMQGDTLLNEGRDLIETTKIVTETRYRYKQCSAANPACIGQGAEEWDGPTFTQTLKRTYDAVYGTIEAGGTLDAKLTGTIDNHAVREGVEQVGLSSGDKGLAGVKNTDFDVSKPLISDDRLDGIINGLKGHKGLFAPSTKTPAPESIQVLTQDGLSSVKTELAQTQTPDVPFLIETRQDFINPSKFLGSDYYLKKIGNYKPEHVFKKLGDAYFEYRLVGEQIFELTGNRTLLDVEDPNAQMQRLYDNAVEQQGPLGLELGKALTPQQIAGIKKDMIWLETHLVDGQEVLVPHVYLAANSSLAQDVYEAKTQQGNLASARLKGNGVTIETDRLTNSGTISSNGALHVSTTQTLFNDGGFLLGSGAVDLSSGDLLANSSGVILGDIITLNAKTIIDGTAKIRDTNEYGFVDRIGQQAQIISIQDLNIHSLGDLSMTGGQWSSGGSTTVIVDGSATFGSLVLESDHKETLEKGHYNAQSSEHRLTEVNSDGDLTIVTGGELNLGGKFKTKGNGDFTSGGALNVVSEQDFNSFDLDLRGKEGDKSKQKNKFRQQSTEVTTNKTTIETEG</sequence>